<dbReference type="Proteomes" id="UP000242847">
    <property type="component" value="Unassembled WGS sequence"/>
</dbReference>
<dbReference type="Gene3D" id="1.25.40.650">
    <property type="match status" value="1"/>
</dbReference>
<dbReference type="GO" id="GO:0031241">
    <property type="term" value="C:periplasmic side of cell outer membrane"/>
    <property type="evidence" value="ECO:0007669"/>
    <property type="project" value="TreeGrafter"/>
</dbReference>
<dbReference type="AlphaFoldDB" id="A0A1S8DCY8"/>
<comment type="caution">
    <text evidence="9">The sequence shown here is derived from an EMBL/GenBank/DDBJ whole genome shotgun (WGS) entry which is preliminary data.</text>
</comment>
<keyword evidence="4" id="KW-0472">Membrane</keyword>
<dbReference type="PROSITE" id="PS51257">
    <property type="entry name" value="PROKAR_LIPOPROTEIN"/>
    <property type="match status" value="1"/>
</dbReference>
<gene>
    <name evidence="9" type="ORF">BXT89_13885</name>
</gene>
<evidence type="ECO:0000256" key="8">
    <source>
        <dbReference type="SAM" id="SignalP"/>
    </source>
</evidence>
<organism evidence="9 10">
    <name type="scientific">Halopseudomonas pachastrellae</name>
    <dbReference type="NCBI Taxonomy" id="254161"/>
    <lineage>
        <taxon>Bacteria</taxon>
        <taxon>Pseudomonadati</taxon>
        <taxon>Pseudomonadota</taxon>
        <taxon>Gammaproteobacteria</taxon>
        <taxon>Pseudomonadales</taxon>
        <taxon>Pseudomonadaceae</taxon>
        <taxon>Halopseudomonas</taxon>
    </lineage>
</organism>
<reference evidence="9 10" key="1">
    <citation type="submission" date="2017-01" db="EMBL/GenBank/DDBJ databases">
        <title>Draft genome sequence of Pseudomonas pachastrellae type strain CCUG 46540T from a deep sea.</title>
        <authorList>
            <person name="Gomila M."/>
            <person name="Mulet M."/>
            <person name="Lalucat J."/>
            <person name="Garcia-Valdes E."/>
        </authorList>
    </citation>
    <scope>NUCLEOTIDE SEQUENCE [LARGE SCALE GENOMIC DNA]</scope>
    <source>
        <strain evidence="9 10">CCUG 46540</strain>
    </source>
</reference>
<dbReference type="GO" id="GO:0009252">
    <property type="term" value="P:peptidoglycan biosynthetic process"/>
    <property type="evidence" value="ECO:0007669"/>
    <property type="project" value="UniProtKB-KW"/>
</dbReference>
<dbReference type="STRING" id="254161.SAMN05216256_1265"/>
<dbReference type="GO" id="GO:0008360">
    <property type="term" value="P:regulation of cell shape"/>
    <property type="evidence" value="ECO:0007669"/>
    <property type="project" value="UniProtKB-KW"/>
</dbReference>
<dbReference type="PANTHER" id="PTHR38038">
    <property type="entry name" value="PENICILLIN-BINDING PROTEIN ACTIVATOR LPOA"/>
    <property type="match status" value="1"/>
</dbReference>
<dbReference type="EMBL" id="MUBC01000032">
    <property type="protein sequence ID" value="ONM43263.1"/>
    <property type="molecule type" value="Genomic_DNA"/>
</dbReference>
<dbReference type="Gene3D" id="1.25.40.10">
    <property type="entry name" value="Tetratricopeptide repeat domain"/>
    <property type="match status" value="1"/>
</dbReference>
<dbReference type="OrthoDB" id="6708821at2"/>
<keyword evidence="2" id="KW-0133">Cell shape</keyword>
<keyword evidence="3" id="KW-0573">Peptidoglycan synthesis</keyword>
<evidence type="ECO:0000256" key="6">
    <source>
        <dbReference type="ARBA" id="ARBA00023237"/>
    </source>
</evidence>
<feature type="chain" id="PRO_5010528613" description="Penicillin-binding protein activator" evidence="8">
    <location>
        <begin position="23"/>
        <end position="607"/>
    </location>
</feature>
<evidence type="ECO:0000313" key="9">
    <source>
        <dbReference type="EMBL" id="ONM43263.1"/>
    </source>
</evidence>
<dbReference type="PANTHER" id="PTHR38038:SF1">
    <property type="entry name" value="PENICILLIN-BINDING PROTEIN ACTIVATOR LPOA"/>
    <property type="match status" value="1"/>
</dbReference>
<keyword evidence="10" id="KW-1185">Reference proteome</keyword>
<evidence type="ECO:0000256" key="5">
    <source>
        <dbReference type="ARBA" id="ARBA00023139"/>
    </source>
</evidence>
<accession>A0A1S8DCY8</accession>
<evidence type="ECO:0000313" key="10">
    <source>
        <dbReference type="Proteomes" id="UP000242847"/>
    </source>
</evidence>
<keyword evidence="1 8" id="KW-0732">Signal</keyword>
<dbReference type="RefSeq" id="WP_083728277.1">
    <property type="nucleotide sequence ID" value="NZ_FOUD01000026.1"/>
</dbReference>
<sequence>MPRTLRLSALALTLSALLAGCASTPQSLDDLPRTPQASVDEILKDADRREGAEANLLRLHAAQTALNAGNPEQTQKILQRVPQSDLPTDQQIRFSELQATSALALGENPRALRAIQHNSLQQLDLRPVEEQLRIQQLRADILEANNQPIEAAQERVYIDGLLPAGRQASNRQAIWESLSAADTAALQQASKNASGDYAGWLELALITRTERNLDLQIRALQTWKEEHPNHPAAAQLPQPVQQIESLHASRPTHIGLLLPFNGPLAGAAQALRDGFLAAQYQAQSEGLEQPQVTLYDSTQYAQVVDALNQAQSEGVQWMIGPLEKDKVAQLASASSLPLPTLALNYAEQPAAGSTFYQFGLAPEDEARSAAQRAWSDGHRRVATLSTHDDWSQRANRAFITEWEGMGGSIIGQELVDQPAAVANQMGELLKIQQSERRANRVKGILGNVLTQPTPRQDLDALFLAATPLQARQIKPTLAFQYAADLPVYATSHSYQIDPSGLQNADLEGLLIAEIPWLLDHNDPLYGAVTGNWPQASGALGRLYAMGVDTQRVFARLPQMRQYPDTRIEGATGTLSLDQGGRIQRQLSWGEIQNGVLEPAPDSSANAL</sequence>
<dbReference type="GO" id="GO:0030234">
    <property type="term" value="F:enzyme regulator activity"/>
    <property type="evidence" value="ECO:0007669"/>
    <property type="project" value="TreeGrafter"/>
</dbReference>
<dbReference type="InterPro" id="IPR007443">
    <property type="entry name" value="LpoA"/>
</dbReference>
<dbReference type="Pfam" id="PF04348">
    <property type="entry name" value="LppC"/>
    <property type="match status" value="1"/>
</dbReference>
<evidence type="ECO:0000256" key="7">
    <source>
        <dbReference type="ARBA" id="ARBA00023288"/>
    </source>
</evidence>
<evidence type="ECO:0008006" key="11">
    <source>
        <dbReference type="Google" id="ProtNLM"/>
    </source>
</evidence>
<proteinExistence type="predicted"/>
<feature type="signal peptide" evidence="8">
    <location>
        <begin position="1"/>
        <end position="22"/>
    </location>
</feature>
<dbReference type="InterPro" id="IPR011990">
    <property type="entry name" value="TPR-like_helical_dom_sf"/>
</dbReference>
<keyword evidence="7" id="KW-0449">Lipoprotein</keyword>
<protein>
    <recommendedName>
        <fullName evidence="11">Penicillin-binding protein activator</fullName>
    </recommendedName>
</protein>
<evidence type="ECO:0000256" key="2">
    <source>
        <dbReference type="ARBA" id="ARBA00022960"/>
    </source>
</evidence>
<name>A0A1S8DCY8_9GAMM</name>
<evidence type="ECO:0000256" key="4">
    <source>
        <dbReference type="ARBA" id="ARBA00023136"/>
    </source>
</evidence>
<dbReference type="SUPFAM" id="SSF53822">
    <property type="entry name" value="Periplasmic binding protein-like I"/>
    <property type="match status" value="1"/>
</dbReference>
<dbReference type="CDD" id="cd06339">
    <property type="entry name" value="PBP1_YraM_LppC_lipoprotein-like"/>
    <property type="match status" value="1"/>
</dbReference>
<keyword evidence="6" id="KW-0998">Cell outer membrane</keyword>
<dbReference type="Gene3D" id="3.40.50.2300">
    <property type="match status" value="2"/>
</dbReference>
<evidence type="ECO:0000256" key="3">
    <source>
        <dbReference type="ARBA" id="ARBA00022984"/>
    </source>
</evidence>
<evidence type="ECO:0000256" key="1">
    <source>
        <dbReference type="ARBA" id="ARBA00022729"/>
    </source>
</evidence>
<dbReference type="InterPro" id="IPR028082">
    <property type="entry name" value="Peripla_BP_I"/>
</dbReference>
<keyword evidence="5" id="KW-0564">Palmitate</keyword>